<sequence>MSDHTHTPHPIAVIVGLTLLMGLVLSAFALPAVKSSPHDVPIGVTGPAPATAQITTRLNQTAPGAFTVTPYPDETALATAIRAREVYGGITASPTGATVLTAPAASPVVAQTLTSMAAGLSRTTGREIPVKTVVPLPENDSRGAGLAATMLPLVIGAIVPVIAFTRLVRGRWTQLAWVLGTAAALGATLVSLLHWYGVLGGNWALEAGAMTLAIAASSALLLGLNSLAGTPGLGLGAATIVLLGNPLSGAASAPEFLAQPWQGLGQALPPGAGSQLLRSAAYFDGAGANRPLLVLCAWFVVGLALVLVAQNRRTSAAAPVLTGQAAAAT</sequence>
<dbReference type="STRING" id="100225.SAMN05421595_2874"/>
<feature type="transmembrane region" description="Helical" evidence="1">
    <location>
        <begin position="144"/>
        <end position="164"/>
    </location>
</feature>
<feature type="transmembrane region" description="Helical" evidence="1">
    <location>
        <begin position="176"/>
        <end position="197"/>
    </location>
</feature>
<proteinExistence type="predicted"/>
<evidence type="ECO:0000313" key="2">
    <source>
        <dbReference type="EMBL" id="GAB79012.1"/>
    </source>
</evidence>
<dbReference type="OrthoDB" id="2151407at2"/>
<comment type="caution">
    <text evidence="2">The sequence shown here is derived from an EMBL/GenBank/DDBJ whole genome shotgun (WGS) entry which is preliminary data.</text>
</comment>
<dbReference type="eggNOG" id="COG0842">
    <property type="taxonomic scope" value="Bacteria"/>
</dbReference>
<protein>
    <recommendedName>
        <fullName evidence="4">Integral membrane protein</fullName>
    </recommendedName>
</protein>
<dbReference type="Proteomes" id="UP000008495">
    <property type="component" value="Unassembled WGS sequence"/>
</dbReference>
<keyword evidence="1" id="KW-0812">Transmembrane</keyword>
<keyword evidence="1" id="KW-0472">Membrane</keyword>
<feature type="transmembrane region" description="Helical" evidence="1">
    <location>
        <begin position="231"/>
        <end position="251"/>
    </location>
</feature>
<feature type="transmembrane region" description="Helical" evidence="1">
    <location>
        <begin position="203"/>
        <end position="224"/>
    </location>
</feature>
<keyword evidence="3" id="KW-1185">Reference proteome</keyword>
<organism evidence="2 3">
    <name type="scientific">Austwickia chelonae NBRC 105200</name>
    <dbReference type="NCBI Taxonomy" id="1184607"/>
    <lineage>
        <taxon>Bacteria</taxon>
        <taxon>Bacillati</taxon>
        <taxon>Actinomycetota</taxon>
        <taxon>Actinomycetes</taxon>
        <taxon>Micrococcales</taxon>
        <taxon>Dermatophilaceae</taxon>
        <taxon>Austwickia</taxon>
    </lineage>
</organism>
<evidence type="ECO:0000256" key="1">
    <source>
        <dbReference type="SAM" id="Phobius"/>
    </source>
</evidence>
<evidence type="ECO:0008006" key="4">
    <source>
        <dbReference type="Google" id="ProtNLM"/>
    </source>
</evidence>
<reference evidence="2 3" key="1">
    <citation type="submission" date="2012-08" db="EMBL/GenBank/DDBJ databases">
        <title>Whole genome shotgun sequence of Austwickia chelonae NBRC 105200.</title>
        <authorList>
            <person name="Yoshida I."/>
            <person name="Hosoyama A."/>
            <person name="Tsuchikane K."/>
            <person name="Katsumata H."/>
            <person name="Ando Y."/>
            <person name="Ohji S."/>
            <person name="Hamada M."/>
            <person name="Tamura T."/>
            <person name="Yamazoe A."/>
            <person name="Yamazaki S."/>
            <person name="Fujita N."/>
        </authorList>
    </citation>
    <scope>NUCLEOTIDE SEQUENCE [LARGE SCALE GENOMIC DNA]</scope>
    <source>
        <strain evidence="2 3">NBRC 105200</strain>
    </source>
</reference>
<feature type="transmembrane region" description="Helical" evidence="1">
    <location>
        <begin position="292"/>
        <end position="309"/>
    </location>
</feature>
<dbReference type="AlphaFoldDB" id="K6WB26"/>
<accession>K6WB26</accession>
<gene>
    <name evidence="2" type="ORF">AUCHE_18_00130</name>
</gene>
<keyword evidence="1" id="KW-1133">Transmembrane helix</keyword>
<name>K6WB26_9MICO</name>
<evidence type="ECO:0000313" key="3">
    <source>
        <dbReference type="Proteomes" id="UP000008495"/>
    </source>
</evidence>
<dbReference type="EMBL" id="BAGZ01000018">
    <property type="protein sequence ID" value="GAB79012.1"/>
    <property type="molecule type" value="Genomic_DNA"/>
</dbReference>
<feature type="transmembrane region" description="Helical" evidence="1">
    <location>
        <begin position="12"/>
        <end position="33"/>
    </location>
</feature>
<dbReference type="RefSeq" id="WP_006503769.1">
    <property type="nucleotide sequence ID" value="NZ_BAGZ01000018.1"/>
</dbReference>